<dbReference type="InterPro" id="IPR046342">
    <property type="entry name" value="CBS_dom_sf"/>
</dbReference>
<dbReference type="InterPro" id="IPR018490">
    <property type="entry name" value="cNMP-bd_dom_sf"/>
</dbReference>
<evidence type="ECO:0000256" key="6">
    <source>
        <dbReference type="PROSITE-ProRule" id="PRU01193"/>
    </source>
</evidence>
<feature type="transmembrane region" description="Helical" evidence="7">
    <location>
        <begin position="125"/>
        <end position="143"/>
    </location>
</feature>
<dbReference type="InterPro" id="IPR002550">
    <property type="entry name" value="CNNM"/>
</dbReference>
<dbReference type="InterPro" id="IPR014710">
    <property type="entry name" value="RmlC-like_jellyroll"/>
</dbReference>
<dbReference type="GO" id="GO:0016020">
    <property type="term" value="C:membrane"/>
    <property type="evidence" value="ECO:0007669"/>
    <property type="project" value="UniProtKB-SubCell"/>
</dbReference>
<evidence type="ECO:0000256" key="3">
    <source>
        <dbReference type="ARBA" id="ARBA00022737"/>
    </source>
</evidence>
<dbReference type="Pfam" id="PF01595">
    <property type="entry name" value="CNNM"/>
    <property type="match status" value="1"/>
</dbReference>
<dbReference type="Proteomes" id="UP000708148">
    <property type="component" value="Unassembled WGS sequence"/>
</dbReference>
<gene>
    <name evidence="10" type="ORF">OSTQU699_LOCUS7251</name>
</gene>
<proteinExistence type="predicted"/>
<keyword evidence="2 6" id="KW-0812">Transmembrane</keyword>
<dbReference type="FunFam" id="3.10.580.10:FF:000006">
    <property type="entry name" value="DUF21 and CBS domain protein"/>
    <property type="match status" value="1"/>
</dbReference>
<evidence type="ECO:0000259" key="8">
    <source>
        <dbReference type="PROSITE" id="PS50042"/>
    </source>
</evidence>
<evidence type="ECO:0000259" key="9">
    <source>
        <dbReference type="PROSITE" id="PS51846"/>
    </source>
</evidence>
<dbReference type="SUPFAM" id="SSF54631">
    <property type="entry name" value="CBS-domain pair"/>
    <property type="match status" value="1"/>
</dbReference>
<feature type="non-terminal residue" evidence="10">
    <location>
        <position position="1"/>
    </location>
</feature>
<accession>A0A8S1J479</accession>
<dbReference type="PROSITE" id="PS50042">
    <property type="entry name" value="CNMP_BINDING_3"/>
    <property type="match status" value="1"/>
</dbReference>
<evidence type="ECO:0000256" key="1">
    <source>
        <dbReference type="ARBA" id="ARBA00004141"/>
    </source>
</evidence>
<keyword evidence="5 6" id="KW-0472">Membrane</keyword>
<evidence type="ECO:0000313" key="10">
    <source>
        <dbReference type="EMBL" id="CAD7701894.1"/>
    </source>
</evidence>
<evidence type="ECO:0000256" key="4">
    <source>
        <dbReference type="ARBA" id="ARBA00022989"/>
    </source>
</evidence>
<dbReference type="Gene3D" id="3.10.580.10">
    <property type="entry name" value="CBS-domain"/>
    <property type="match status" value="1"/>
</dbReference>
<dbReference type="Pfam" id="PF25562">
    <property type="entry name" value="CNBH_CNNM2_C"/>
    <property type="match status" value="1"/>
</dbReference>
<keyword evidence="3" id="KW-0677">Repeat</keyword>
<dbReference type="SUPFAM" id="SSF51206">
    <property type="entry name" value="cAMP-binding domain-like"/>
    <property type="match status" value="1"/>
</dbReference>
<dbReference type="Gene3D" id="2.60.120.10">
    <property type="entry name" value="Jelly Rolls"/>
    <property type="match status" value="1"/>
</dbReference>
<keyword evidence="4 6" id="KW-1133">Transmembrane helix</keyword>
<reference evidence="10" key="1">
    <citation type="submission" date="2020-12" db="EMBL/GenBank/DDBJ databases">
        <authorList>
            <person name="Iha C."/>
        </authorList>
    </citation>
    <scope>NUCLEOTIDE SEQUENCE</scope>
</reference>
<feature type="domain" description="Cyclic nucleotide-binding" evidence="8">
    <location>
        <begin position="449"/>
        <end position="518"/>
    </location>
</feature>
<feature type="transmembrane region" description="Helical" evidence="7">
    <location>
        <begin position="64"/>
        <end position="86"/>
    </location>
</feature>
<comment type="subcellular location">
    <subcellularLocation>
        <location evidence="1">Membrane</location>
        <topology evidence="1">Multi-pass membrane protein</topology>
    </subcellularLocation>
</comment>
<organism evidence="10 11">
    <name type="scientific">Ostreobium quekettii</name>
    <dbReference type="NCBI Taxonomy" id="121088"/>
    <lineage>
        <taxon>Eukaryota</taxon>
        <taxon>Viridiplantae</taxon>
        <taxon>Chlorophyta</taxon>
        <taxon>core chlorophytes</taxon>
        <taxon>Ulvophyceae</taxon>
        <taxon>TCBD clade</taxon>
        <taxon>Bryopsidales</taxon>
        <taxon>Ostreobineae</taxon>
        <taxon>Ostreobiaceae</taxon>
        <taxon>Ostreobium</taxon>
    </lineage>
</organism>
<feature type="transmembrane region" description="Helical" evidence="7">
    <location>
        <begin position="6"/>
        <end position="31"/>
    </location>
</feature>
<dbReference type="InterPro" id="IPR045095">
    <property type="entry name" value="ACDP"/>
</dbReference>
<comment type="caution">
    <text evidence="10">The sequence shown here is derived from an EMBL/GenBank/DDBJ whole genome shotgun (WGS) entry which is preliminary data.</text>
</comment>
<dbReference type="CDD" id="cd04590">
    <property type="entry name" value="CBS_pair_CorC_HlyC_assoc"/>
    <property type="match status" value="1"/>
</dbReference>
<dbReference type="OrthoDB" id="5353557at2759"/>
<feature type="domain" description="CNNM transmembrane" evidence="9">
    <location>
        <begin position="2"/>
        <end position="187"/>
    </location>
</feature>
<evidence type="ECO:0000256" key="7">
    <source>
        <dbReference type="SAM" id="Phobius"/>
    </source>
</evidence>
<dbReference type="EMBL" id="CAJHUC010001654">
    <property type="protein sequence ID" value="CAD7701894.1"/>
    <property type="molecule type" value="Genomic_DNA"/>
</dbReference>
<dbReference type="GO" id="GO:0010960">
    <property type="term" value="P:magnesium ion homeostasis"/>
    <property type="evidence" value="ECO:0007669"/>
    <property type="project" value="InterPro"/>
</dbReference>
<dbReference type="InterPro" id="IPR000595">
    <property type="entry name" value="cNMP-bd_dom"/>
</dbReference>
<dbReference type="PANTHER" id="PTHR12064">
    <property type="entry name" value="METAL TRANSPORTER CNNM"/>
    <property type="match status" value="1"/>
</dbReference>
<dbReference type="PROSITE" id="PS51846">
    <property type="entry name" value="CNNM"/>
    <property type="match status" value="1"/>
</dbReference>
<keyword evidence="11" id="KW-1185">Reference proteome</keyword>
<dbReference type="PANTHER" id="PTHR12064:SF94">
    <property type="entry name" value="UNEXTENDED PROTEIN"/>
    <property type="match status" value="1"/>
</dbReference>
<evidence type="ECO:0000256" key="5">
    <source>
        <dbReference type="ARBA" id="ARBA00023136"/>
    </source>
</evidence>
<protein>
    <submittedName>
        <fullName evidence="10">Uncharacterized protein</fullName>
    </submittedName>
</protein>
<name>A0A8S1J479_9CHLO</name>
<evidence type="ECO:0000313" key="11">
    <source>
        <dbReference type="Proteomes" id="UP000708148"/>
    </source>
</evidence>
<dbReference type="AlphaFoldDB" id="A0A8S1J479"/>
<evidence type="ECO:0000256" key="2">
    <source>
        <dbReference type="ARBA" id="ARBA00022692"/>
    </source>
</evidence>
<feature type="transmembrane region" description="Helical" evidence="7">
    <location>
        <begin position="92"/>
        <end position="113"/>
    </location>
</feature>
<sequence length="526" mass="58331">MVDNSTLISFALTPLLVVLSALFSGLTLGLMSLDTIGLQILAEAGDEREKEYARKILPVRQHGNLLLCTLLIGNTVVNALLAILLADLTSGLYGVLGSTVLIVLFGEIAPQAACSRYGLVIGAKTLWLTKLVIFIFYAVAFPISKVLDKVLGKEIGTVYSKDELKQLIAIHVENPDAQLTSGLTQDDSLILAGVLEYKDKKVADVMTTIDKVFMMEASVKLNFENTLDIYNTGYTRIPIYEGDRSNIVGILYTKDLILIDPDDEVEVRAVLAFHGRNHQRFLLDSTTLRDVLNTFKKMQTDTADTAVTPHLMIAYKSEDGGKTKEVTGVITLEDVLEELIDAEIIDESDQYVNNDQHSKIERGRANKPDAKEFMKLFDHRMRERSRMSDAEVQAAVAYLKTIPEFSMFNSSRLQILVQKAEIVEVDGGDEETGIKTHSAITGNRNNYELYKSGQSSKYFSLVLQGRVMVKAGSEEFPSELGPWAILGLKALTDKEYCPDFTAVSSGPCRILRLSREHYLKAQKLGE</sequence>
<dbReference type="InterPro" id="IPR044751">
    <property type="entry name" value="Ion_transp-like_CBS"/>
</dbReference>